<comment type="caution">
    <text evidence="2">The sequence shown here is derived from an EMBL/GenBank/DDBJ whole genome shotgun (WGS) entry which is preliminary data.</text>
</comment>
<sequence length="451" mass="50658">MALDLGTILTAIEVVQRAIAIYHRVDELPSQMKHLGQRMERMNLFLVRFEAFVTNKPDTAYAALFSGQKDELAGVLESINGHAATAHDLFDRYEKGILSRTHDLQFRIKWATQLWFALVDSTPEKIQAVMDDIEFDRVLLSDYLSLMNAQGVEILVNNAKPQPQTGDDAGADKDKTKNNKEKKHDSKKGKKGANASKDNEKQPTSPLAVASKRPPPSPSPSPSPMPPRRDYKILFVDPYNLGRSVVAEALMKLLGQLTLRANGSWRISEIHSAGFFTKNQSNCVDVIEGLDYSYESFNLGVRERNEAPEAAALAAVFDNNMYEYPFKKTIRDALAGRSAHGLRQDMFRHYDFIIVFTSREHDNVIKLKEALHRSGGANLGQLPRGKGRVLHLGAFVARDGGRPREITTPPKNPDSAAFRHDWNVKVAQIKTAIKRFLKQEMAWQRPEKKAL</sequence>
<dbReference type="AlphaFoldDB" id="A0AA39ZQ98"/>
<protein>
    <submittedName>
        <fullName evidence="2">Uncharacterized protein</fullName>
    </submittedName>
</protein>
<feature type="compositionally biased region" description="Basic and acidic residues" evidence="1">
    <location>
        <begin position="170"/>
        <end position="184"/>
    </location>
</feature>
<dbReference type="GeneID" id="85326443"/>
<dbReference type="Gene3D" id="3.40.50.2300">
    <property type="match status" value="1"/>
</dbReference>
<proteinExistence type="predicted"/>
<feature type="region of interest" description="Disordered" evidence="1">
    <location>
        <begin position="157"/>
        <end position="229"/>
    </location>
</feature>
<name>A0AA39ZQ98_9PEZI</name>
<evidence type="ECO:0000313" key="3">
    <source>
        <dbReference type="Proteomes" id="UP001172101"/>
    </source>
</evidence>
<reference evidence="2" key="1">
    <citation type="submission" date="2023-06" db="EMBL/GenBank/DDBJ databases">
        <title>Genome-scale phylogeny and comparative genomics of the fungal order Sordariales.</title>
        <authorList>
            <consortium name="Lawrence Berkeley National Laboratory"/>
            <person name="Hensen N."/>
            <person name="Bonometti L."/>
            <person name="Westerberg I."/>
            <person name="Brannstrom I.O."/>
            <person name="Guillou S."/>
            <person name="Cros-Aarteil S."/>
            <person name="Calhoun S."/>
            <person name="Haridas S."/>
            <person name="Kuo A."/>
            <person name="Mondo S."/>
            <person name="Pangilinan J."/>
            <person name="Riley R."/>
            <person name="LaButti K."/>
            <person name="Andreopoulos B."/>
            <person name="Lipzen A."/>
            <person name="Chen C."/>
            <person name="Yanf M."/>
            <person name="Daum C."/>
            <person name="Ng V."/>
            <person name="Clum A."/>
            <person name="Steindorff A."/>
            <person name="Ohm R."/>
            <person name="Martin F."/>
            <person name="Silar P."/>
            <person name="Natvig D."/>
            <person name="Lalanne C."/>
            <person name="Gautier V."/>
            <person name="Ament-velasquez S.L."/>
            <person name="Kruys A."/>
            <person name="Hutchinson M.I."/>
            <person name="Powell A.J."/>
            <person name="Barry K."/>
            <person name="Miller A.N."/>
            <person name="Grigoriev I.V."/>
            <person name="Debuchy R."/>
            <person name="Gladieux P."/>
            <person name="Thoren M.H."/>
            <person name="Johannesson H."/>
        </authorList>
    </citation>
    <scope>NUCLEOTIDE SEQUENCE</scope>
    <source>
        <strain evidence="2">SMH2392-1A</strain>
    </source>
</reference>
<evidence type="ECO:0000256" key="1">
    <source>
        <dbReference type="SAM" id="MobiDB-lite"/>
    </source>
</evidence>
<dbReference type="Proteomes" id="UP001172101">
    <property type="component" value="Unassembled WGS sequence"/>
</dbReference>
<evidence type="ECO:0000313" key="2">
    <source>
        <dbReference type="EMBL" id="KAK0701604.1"/>
    </source>
</evidence>
<keyword evidence="3" id="KW-1185">Reference proteome</keyword>
<dbReference type="EMBL" id="JAUIRO010000009">
    <property type="protein sequence ID" value="KAK0701604.1"/>
    <property type="molecule type" value="Genomic_DNA"/>
</dbReference>
<gene>
    <name evidence="2" type="ORF">B0T26DRAFT_734020</name>
</gene>
<accession>A0AA39ZQ98</accession>
<dbReference type="RefSeq" id="XP_060289268.1">
    <property type="nucleotide sequence ID" value="XM_060443173.1"/>
</dbReference>
<feature type="compositionally biased region" description="Pro residues" evidence="1">
    <location>
        <begin position="213"/>
        <end position="226"/>
    </location>
</feature>
<organism evidence="2 3">
    <name type="scientific">Lasiosphaeria miniovina</name>
    <dbReference type="NCBI Taxonomy" id="1954250"/>
    <lineage>
        <taxon>Eukaryota</taxon>
        <taxon>Fungi</taxon>
        <taxon>Dikarya</taxon>
        <taxon>Ascomycota</taxon>
        <taxon>Pezizomycotina</taxon>
        <taxon>Sordariomycetes</taxon>
        <taxon>Sordariomycetidae</taxon>
        <taxon>Sordariales</taxon>
        <taxon>Lasiosphaeriaceae</taxon>
        <taxon>Lasiosphaeria</taxon>
    </lineage>
</organism>